<dbReference type="GO" id="GO:0004852">
    <property type="term" value="F:uroporphyrinogen-III synthase activity"/>
    <property type="evidence" value="ECO:0007669"/>
    <property type="project" value="UniProtKB-EC"/>
</dbReference>
<sequence length="232" mass="23700">MTAALPLLVTRADPGGAATVARARAMGLDARHLPLFAARALGWTVPDPDDFDALLVTSAQAMRLAGPGLARLSALPVHAVGAPSAAAATAAGLHVAVTGDSDGQTLIDAMPSRGVRRVLWLCGRDHSPLVAGATVLTPLPCYAVDPVDPPSEWAALIARPAVLLAYSGRAAERIAALTEGARDHLALVAISESVAARAGRGWRAVSLAARPDDAAMLAEAHALCHKGAHRVV</sequence>
<dbReference type="GO" id="GO:0033014">
    <property type="term" value="P:tetrapyrrole biosynthetic process"/>
    <property type="evidence" value="ECO:0007669"/>
    <property type="project" value="InterPro"/>
</dbReference>
<dbReference type="Pfam" id="PF02602">
    <property type="entry name" value="HEM4"/>
    <property type="match status" value="1"/>
</dbReference>
<dbReference type="InterPro" id="IPR003754">
    <property type="entry name" value="4pyrrol_synth_uPrphyn_synth"/>
</dbReference>
<evidence type="ECO:0000313" key="2">
    <source>
        <dbReference type="EMBL" id="AMG72636.1"/>
    </source>
</evidence>
<dbReference type="Gene3D" id="3.40.50.10090">
    <property type="match status" value="1"/>
</dbReference>
<dbReference type="AlphaFoldDB" id="A0AA86L0W3"/>
<dbReference type="InterPro" id="IPR036108">
    <property type="entry name" value="4pyrrol_syn_uPrphyn_synt_sf"/>
</dbReference>
<dbReference type="KEGG" id="sgi:SGRAN_0239"/>
<evidence type="ECO:0000313" key="3">
    <source>
        <dbReference type="Proteomes" id="UP000058599"/>
    </source>
</evidence>
<gene>
    <name evidence="2" type="ORF">SGRAN_0239</name>
</gene>
<dbReference type="RefSeq" id="WP_067179996.1">
    <property type="nucleotide sequence ID" value="NZ_CP012199.1"/>
</dbReference>
<organism evidence="2 3">
    <name type="scientific">Sphingopyxis granuli</name>
    <dbReference type="NCBI Taxonomy" id="267128"/>
    <lineage>
        <taxon>Bacteria</taxon>
        <taxon>Pseudomonadati</taxon>
        <taxon>Pseudomonadota</taxon>
        <taxon>Alphaproteobacteria</taxon>
        <taxon>Sphingomonadales</taxon>
        <taxon>Sphingomonadaceae</taxon>
        <taxon>Sphingopyxis</taxon>
    </lineage>
</organism>
<dbReference type="EMBL" id="CP012199">
    <property type="protein sequence ID" value="AMG72636.1"/>
    <property type="molecule type" value="Genomic_DNA"/>
</dbReference>
<protein>
    <submittedName>
        <fullName evidence="2">Uroporphyrinogen-III synthase</fullName>
        <ecNumber evidence="2">4.2.1.75</ecNumber>
    </submittedName>
</protein>
<dbReference type="SUPFAM" id="SSF69618">
    <property type="entry name" value="HemD-like"/>
    <property type="match status" value="1"/>
</dbReference>
<proteinExistence type="predicted"/>
<name>A0AA86L0W3_9SPHN</name>
<dbReference type="EC" id="4.2.1.75" evidence="2"/>
<accession>A0AA86L0W3</accession>
<reference evidence="2 3" key="1">
    <citation type="journal article" date="2016" name="BMC Genomics">
        <title>Genomic analysis of the nitrate-respiring Sphingopyxis granuli (formerly Sphingomonas macrogoltabida) strain TFA.</title>
        <authorList>
            <person name="Garcia-Romero I."/>
            <person name="Perez-Pulido A.J."/>
            <person name="Gonzalez-Flores Y.E."/>
            <person name="Reyes-Ramirez F."/>
            <person name="Santero E."/>
            <person name="Floriano B."/>
        </authorList>
    </citation>
    <scope>NUCLEOTIDE SEQUENCE [LARGE SCALE GENOMIC DNA]</scope>
    <source>
        <strain evidence="2 3">TFA</strain>
    </source>
</reference>
<evidence type="ECO:0000259" key="1">
    <source>
        <dbReference type="Pfam" id="PF02602"/>
    </source>
</evidence>
<feature type="domain" description="Tetrapyrrole biosynthesis uroporphyrinogen III synthase" evidence="1">
    <location>
        <begin position="19"/>
        <end position="217"/>
    </location>
</feature>
<keyword evidence="2" id="KW-0456">Lyase</keyword>
<keyword evidence="3" id="KW-1185">Reference proteome</keyword>
<dbReference type="Proteomes" id="UP000058599">
    <property type="component" value="Chromosome"/>
</dbReference>